<dbReference type="InterPro" id="IPR053181">
    <property type="entry name" value="EcdB-like_regulator"/>
</dbReference>
<feature type="region of interest" description="Disordered" evidence="1">
    <location>
        <begin position="122"/>
        <end position="142"/>
    </location>
</feature>
<proteinExistence type="predicted"/>
<gene>
    <name evidence="2" type="ORF">FE257_007288</name>
</gene>
<feature type="compositionally biased region" description="Low complexity" evidence="1">
    <location>
        <begin position="132"/>
        <end position="142"/>
    </location>
</feature>
<evidence type="ECO:0000313" key="3">
    <source>
        <dbReference type="Proteomes" id="UP001194746"/>
    </source>
</evidence>
<evidence type="ECO:0008006" key="4">
    <source>
        <dbReference type="Google" id="ProtNLM"/>
    </source>
</evidence>
<reference evidence="2" key="1">
    <citation type="journal article" date="2019" name="Beilstein J. Org. Chem.">
        <title>Nanangenines: drimane sesquiterpenoids as the dominant metabolite cohort of a novel Australian fungus, Aspergillus nanangensis.</title>
        <authorList>
            <person name="Lacey H.J."/>
            <person name="Gilchrist C.L.M."/>
            <person name="Crombie A."/>
            <person name="Kalaitzis J.A."/>
            <person name="Vuong D."/>
            <person name="Rutledge P.J."/>
            <person name="Turner P."/>
            <person name="Pitt J.I."/>
            <person name="Lacey E."/>
            <person name="Chooi Y.H."/>
            <person name="Piggott A.M."/>
        </authorList>
    </citation>
    <scope>NUCLEOTIDE SEQUENCE</scope>
    <source>
        <strain evidence="2">MST-FP2251</strain>
    </source>
</reference>
<dbReference type="EMBL" id="VCAU01000359">
    <property type="protein sequence ID" value="KAF9882548.1"/>
    <property type="molecule type" value="Genomic_DNA"/>
</dbReference>
<evidence type="ECO:0000313" key="2">
    <source>
        <dbReference type="EMBL" id="KAF9882548.1"/>
    </source>
</evidence>
<feature type="non-terminal residue" evidence="2">
    <location>
        <position position="324"/>
    </location>
</feature>
<protein>
    <recommendedName>
        <fullName evidence="4">Transcription factor domain-containing protein</fullName>
    </recommendedName>
</protein>
<dbReference type="PANTHER" id="PTHR47785">
    <property type="entry name" value="ZN(II)2CYS6 TRANSCRIPTION FACTOR (EUROFUNG)-RELATED-RELATED"/>
    <property type="match status" value="1"/>
</dbReference>
<dbReference type="AlphaFoldDB" id="A0AAD4CA73"/>
<organism evidence="2 3">
    <name type="scientific">Aspergillus nanangensis</name>
    <dbReference type="NCBI Taxonomy" id="2582783"/>
    <lineage>
        <taxon>Eukaryota</taxon>
        <taxon>Fungi</taxon>
        <taxon>Dikarya</taxon>
        <taxon>Ascomycota</taxon>
        <taxon>Pezizomycotina</taxon>
        <taxon>Eurotiomycetes</taxon>
        <taxon>Eurotiomycetidae</taxon>
        <taxon>Eurotiales</taxon>
        <taxon>Aspergillaceae</taxon>
        <taxon>Aspergillus</taxon>
        <taxon>Aspergillus subgen. Circumdati</taxon>
    </lineage>
</organism>
<feature type="non-terminal residue" evidence="2">
    <location>
        <position position="1"/>
    </location>
</feature>
<dbReference type="CDD" id="cd12148">
    <property type="entry name" value="fungal_TF_MHR"/>
    <property type="match status" value="1"/>
</dbReference>
<evidence type="ECO:0000256" key="1">
    <source>
        <dbReference type="SAM" id="MobiDB-lite"/>
    </source>
</evidence>
<keyword evidence="3" id="KW-1185">Reference proteome</keyword>
<dbReference type="PANTHER" id="PTHR47785:SF4">
    <property type="entry name" value="ZN(II)2CYS6 TRANSCRIPTION FACTOR (EUROFUNG)"/>
    <property type="match status" value="1"/>
</dbReference>
<reference evidence="2" key="2">
    <citation type="submission" date="2020-02" db="EMBL/GenBank/DDBJ databases">
        <authorList>
            <person name="Gilchrist C.L.M."/>
            <person name="Chooi Y.-H."/>
        </authorList>
    </citation>
    <scope>NUCLEOTIDE SEQUENCE</scope>
    <source>
        <strain evidence="2">MST-FP2251</strain>
    </source>
</reference>
<name>A0AAD4CA73_ASPNN</name>
<sequence>AIRRCQRGYMDNLHKLHPFLDQNDLDRKIDLFIKAYCQGQGANNGDMPRGAKRKRSCEALQGAGCDVGAPSTFRSEPGSIEKSIDSAVILLVLALGSICNVRLKPVPGPVMDHIVDFRKEQIPGPSTRNAKSPSDSDSVVPSGGSFYSAKNNSFASPTMGESRKSAPAGYSDDRNLRNLEVIPGLAFYAYATQILGTLQGANGLLHVQAALLAGLYAGQLAHPFQSHGWITQAARACQVLVRQKRYEKMRDGPMKDLYDFAYWTCLQLESDILAELDLPASGISRSEARISLPKGRFTLSLPNEISAPSTMMMFFYSAQIHLRK</sequence>
<accession>A0AAD4CA73</accession>
<dbReference type="Proteomes" id="UP001194746">
    <property type="component" value="Unassembled WGS sequence"/>
</dbReference>
<comment type="caution">
    <text evidence="2">The sequence shown here is derived from an EMBL/GenBank/DDBJ whole genome shotgun (WGS) entry which is preliminary data.</text>
</comment>